<dbReference type="Proteomes" id="UP000237344">
    <property type="component" value="Unassembled WGS sequence"/>
</dbReference>
<dbReference type="EMBL" id="POTC01000080">
    <property type="protein sequence ID" value="POF61331.1"/>
    <property type="molecule type" value="Genomic_DNA"/>
</dbReference>
<keyword evidence="3" id="KW-1185">Reference proteome</keyword>
<organism evidence="2 3">
    <name type="scientific">Novacetimonas maltaceti</name>
    <dbReference type="NCBI Taxonomy" id="1203393"/>
    <lineage>
        <taxon>Bacteria</taxon>
        <taxon>Pseudomonadati</taxon>
        <taxon>Pseudomonadota</taxon>
        <taxon>Alphaproteobacteria</taxon>
        <taxon>Acetobacterales</taxon>
        <taxon>Acetobacteraceae</taxon>
        <taxon>Novacetimonas</taxon>
    </lineage>
</organism>
<sequence length="119" mass="12015">MRGFLTFLAVLACPVLALAASVGPSSPMMPEAPAIVAAATWQEIFPADTQNHGGVFQNTSAAVEYICLTGCSGGDLGSTAIAVYPASATNPGIFRWGPVSGPIMVYGAKAGQTYSAFGG</sequence>
<evidence type="ECO:0000256" key="1">
    <source>
        <dbReference type="SAM" id="SignalP"/>
    </source>
</evidence>
<dbReference type="AlphaFoldDB" id="A0A2S3VXK0"/>
<reference evidence="2 3" key="1">
    <citation type="submission" date="2018-01" db="EMBL/GenBank/DDBJ databases">
        <title>Draft Genome Sequence of Komagataeibacter maltaceti LMG 1529, a Vinegar Producing Acetic Acid Bacterium Isolated from Malt Vinegar Brewery Acetifiers.</title>
        <authorList>
            <person name="Zhang Q."/>
            <person name="Hollensteiner J."/>
            <person name="Poehlein A."/>
            <person name="Daniel R."/>
        </authorList>
    </citation>
    <scope>NUCLEOTIDE SEQUENCE [LARGE SCALE GENOMIC DNA]</scope>
    <source>
        <strain evidence="2 3">LMG 1529</strain>
    </source>
</reference>
<feature type="signal peptide" evidence="1">
    <location>
        <begin position="1"/>
        <end position="19"/>
    </location>
</feature>
<name>A0A2S3VXK0_9PROT</name>
<proteinExistence type="predicted"/>
<protein>
    <submittedName>
        <fullName evidence="2">Uncharacterized protein</fullName>
    </submittedName>
</protein>
<keyword evidence="1" id="KW-0732">Signal</keyword>
<accession>A0A2S3VXK0</accession>
<comment type="caution">
    <text evidence="2">The sequence shown here is derived from an EMBL/GenBank/DDBJ whole genome shotgun (WGS) entry which is preliminary data.</text>
</comment>
<dbReference type="RefSeq" id="WP_110096396.1">
    <property type="nucleotide sequence ID" value="NZ_NKUE01000056.1"/>
</dbReference>
<gene>
    <name evidence="2" type="ORF">KMAL_30410</name>
</gene>
<evidence type="ECO:0000313" key="3">
    <source>
        <dbReference type="Proteomes" id="UP000237344"/>
    </source>
</evidence>
<evidence type="ECO:0000313" key="2">
    <source>
        <dbReference type="EMBL" id="POF61331.1"/>
    </source>
</evidence>
<feature type="chain" id="PRO_5015627673" evidence="1">
    <location>
        <begin position="20"/>
        <end position="119"/>
    </location>
</feature>